<dbReference type="STRING" id="290054.SAMN02745114_00484"/>
<evidence type="ECO:0000313" key="1">
    <source>
        <dbReference type="EMBL" id="SJZ42096.1"/>
    </source>
</evidence>
<accession>A0A1T4KI84</accession>
<protein>
    <submittedName>
        <fullName evidence="1">Uncharacterized protein</fullName>
    </submittedName>
</protein>
<name>A0A1T4KI84_9FIRM</name>
<dbReference type="OrthoDB" id="1863887at2"/>
<dbReference type="RefSeq" id="WP_078767987.1">
    <property type="nucleotide sequence ID" value="NZ_FUWW01000004.1"/>
</dbReference>
<dbReference type="EMBL" id="FUWW01000004">
    <property type="protein sequence ID" value="SJZ42096.1"/>
    <property type="molecule type" value="Genomic_DNA"/>
</dbReference>
<dbReference type="AlphaFoldDB" id="A0A1T4KI84"/>
<sequence length="116" mass="12770">MDNINDIISSLSENDIEMLKGVASSILGDGNADEQKSAKSDKNSVLANGLNLSQSDLNMMLKAKTIFDKMNNTSSKDADLIIALKPHLSEESQLKADKAIRILKLFDILPYIKELF</sequence>
<reference evidence="1 2" key="1">
    <citation type="submission" date="2017-02" db="EMBL/GenBank/DDBJ databases">
        <authorList>
            <person name="Peterson S.W."/>
        </authorList>
    </citation>
    <scope>NUCLEOTIDE SEQUENCE [LARGE SCALE GENOMIC DNA]</scope>
    <source>
        <strain evidence="1 2">ATCC 51222</strain>
    </source>
</reference>
<gene>
    <name evidence="1" type="ORF">SAMN02745114_00484</name>
</gene>
<evidence type="ECO:0000313" key="2">
    <source>
        <dbReference type="Proteomes" id="UP000190657"/>
    </source>
</evidence>
<dbReference type="Proteomes" id="UP000190657">
    <property type="component" value="Unassembled WGS sequence"/>
</dbReference>
<organism evidence="1 2">
    <name type="scientific">Eubacterium coprostanoligenes</name>
    <dbReference type="NCBI Taxonomy" id="290054"/>
    <lineage>
        <taxon>Bacteria</taxon>
        <taxon>Bacillati</taxon>
        <taxon>Bacillota</taxon>
        <taxon>Clostridia</taxon>
        <taxon>Eubacteriales</taxon>
        <taxon>Eubacteriaceae</taxon>
        <taxon>Eubacterium</taxon>
    </lineage>
</organism>
<keyword evidence="2" id="KW-1185">Reference proteome</keyword>
<proteinExistence type="predicted"/>